<dbReference type="InterPro" id="IPR028345">
    <property type="entry name" value="Antibiotic_NAT-like"/>
</dbReference>
<keyword evidence="3" id="KW-1185">Reference proteome</keyword>
<dbReference type="Gene3D" id="3.40.50.10360">
    <property type="entry name" value="Hypothetical protein TT1679"/>
    <property type="match status" value="1"/>
</dbReference>
<protein>
    <recommendedName>
        <fullName evidence="1">UPF0340 protein Nther_0593</fullName>
    </recommendedName>
</protein>
<accession>B2A6Q5</accession>
<dbReference type="KEGG" id="nth:Nther_0593"/>
<evidence type="ECO:0000313" key="2">
    <source>
        <dbReference type="EMBL" id="ACB84188.1"/>
    </source>
</evidence>
<dbReference type="NCBIfam" id="TIGR01440">
    <property type="entry name" value="TIGR01440 family protein"/>
    <property type="match status" value="1"/>
</dbReference>
<reference evidence="2 3" key="2">
    <citation type="journal article" date="2011" name="J. Bacteriol.">
        <title>Complete genome sequence of the anaerobic, halophilic alkalithermophile Natranaerobius thermophilus JW/NM-WN-LF.</title>
        <authorList>
            <person name="Zhao B."/>
            <person name="Mesbah N.M."/>
            <person name="Dalin E."/>
            <person name="Goodwin L."/>
            <person name="Nolan M."/>
            <person name="Pitluck S."/>
            <person name="Chertkov O."/>
            <person name="Brettin T.S."/>
            <person name="Han J."/>
            <person name="Larimer F.W."/>
            <person name="Land M.L."/>
            <person name="Hauser L."/>
            <person name="Kyrpides N."/>
            <person name="Wiegel J."/>
        </authorList>
    </citation>
    <scope>NUCLEOTIDE SEQUENCE [LARGE SCALE GENOMIC DNA]</scope>
    <source>
        <strain evidence="3">ATCC BAA-1301 / DSM 18059 / JW/NM-WN-LF</strain>
    </source>
</reference>
<dbReference type="STRING" id="457570.Nther_0593"/>
<proteinExistence type="inferred from homology"/>
<dbReference type="Pfam" id="PF04260">
    <property type="entry name" value="DUF436"/>
    <property type="match status" value="1"/>
</dbReference>
<evidence type="ECO:0000256" key="1">
    <source>
        <dbReference type="HAMAP-Rule" id="MF_00800"/>
    </source>
</evidence>
<dbReference type="EMBL" id="CP001034">
    <property type="protein sequence ID" value="ACB84188.1"/>
    <property type="molecule type" value="Genomic_DNA"/>
</dbReference>
<organism evidence="2 3">
    <name type="scientific">Natranaerobius thermophilus (strain ATCC BAA-1301 / DSM 18059 / JW/NM-WN-LF)</name>
    <dbReference type="NCBI Taxonomy" id="457570"/>
    <lineage>
        <taxon>Bacteria</taxon>
        <taxon>Bacillati</taxon>
        <taxon>Bacillota</taxon>
        <taxon>Clostridia</taxon>
        <taxon>Natranaerobiales</taxon>
        <taxon>Natranaerobiaceae</taxon>
        <taxon>Natranaerobius</taxon>
    </lineage>
</organism>
<dbReference type="SUPFAM" id="SSF110710">
    <property type="entry name" value="TTHA0583/YokD-like"/>
    <property type="match status" value="1"/>
</dbReference>
<dbReference type="FunCoup" id="B2A6Q5">
    <property type="interactions" value="6"/>
</dbReference>
<reference evidence="2 3" key="1">
    <citation type="submission" date="2008-04" db="EMBL/GenBank/DDBJ databases">
        <title>Complete sequence of chromosome of Natranaerobius thermophilus JW/NM-WN-LF.</title>
        <authorList>
            <consortium name="US DOE Joint Genome Institute"/>
            <person name="Copeland A."/>
            <person name="Lucas S."/>
            <person name="Lapidus A."/>
            <person name="Glavina del Rio T."/>
            <person name="Dalin E."/>
            <person name="Tice H."/>
            <person name="Bruce D."/>
            <person name="Goodwin L."/>
            <person name="Pitluck S."/>
            <person name="Chertkov O."/>
            <person name="Brettin T."/>
            <person name="Detter J.C."/>
            <person name="Han C."/>
            <person name="Kuske C.R."/>
            <person name="Schmutz J."/>
            <person name="Larimer F."/>
            <person name="Land M."/>
            <person name="Hauser L."/>
            <person name="Kyrpides N."/>
            <person name="Lykidis A."/>
            <person name="Mesbah N.M."/>
            <person name="Wiegel J."/>
        </authorList>
    </citation>
    <scope>NUCLEOTIDE SEQUENCE [LARGE SCALE GENOMIC DNA]</scope>
    <source>
        <strain evidence="3">ATCC BAA-1301 / DSM 18059 / JW/NM-WN-LF</strain>
    </source>
</reference>
<dbReference type="eggNOG" id="COG4475">
    <property type="taxonomic scope" value="Bacteria"/>
</dbReference>
<dbReference type="InterPro" id="IPR006340">
    <property type="entry name" value="DUF436"/>
</dbReference>
<comment type="similarity">
    <text evidence="1">Belongs to the UPF0340 family.</text>
</comment>
<dbReference type="PIRSF" id="PIRSF007510">
    <property type="entry name" value="UCP007510"/>
    <property type="match status" value="1"/>
</dbReference>
<gene>
    <name evidence="2" type="ordered locus">Nther_0593</name>
</gene>
<dbReference type="AlphaFoldDB" id="B2A6Q5"/>
<dbReference type="HAMAP" id="MF_00800">
    <property type="entry name" value="UPF0340"/>
    <property type="match status" value="1"/>
</dbReference>
<sequence>MSEFNDSVINNSRDIMLELLYEANLDDGEIIVIGCSTSEVMGEKIGSSSSWEIAESIYEGIISAINSYLTDYQKQLFLAFQCCEHLNRALLIEEKCLQQYNFEQVTVVPSPKAGGSLPSVAYTRFDSPVMIERITAHAGLDIGDTFIGMHLKPVAVPVRPSIQNIGSAHVTMAKTRPRLIGGNRAIYK</sequence>
<dbReference type="InParanoid" id="B2A6Q5"/>
<name>B2A6Q5_NATTJ</name>
<dbReference type="HOGENOM" id="CLU_106658_0_0_9"/>
<dbReference type="Proteomes" id="UP000001683">
    <property type="component" value="Chromosome"/>
</dbReference>
<evidence type="ECO:0000313" key="3">
    <source>
        <dbReference type="Proteomes" id="UP000001683"/>
    </source>
</evidence>